<dbReference type="Proteomes" id="UP000663874">
    <property type="component" value="Unassembled WGS sequence"/>
</dbReference>
<evidence type="ECO:0000313" key="1">
    <source>
        <dbReference type="EMBL" id="CAF1107515.1"/>
    </source>
</evidence>
<evidence type="ECO:0000313" key="3">
    <source>
        <dbReference type="Proteomes" id="UP000663889"/>
    </source>
</evidence>
<dbReference type="Proteomes" id="UP000663889">
    <property type="component" value="Unassembled WGS sequence"/>
</dbReference>
<dbReference type="AlphaFoldDB" id="A0A814PL97"/>
<gene>
    <name evidence="2" type="ORF">FNK824_LOCUS1996</name>
    <name evidence="1" type="ORF">SEV965_LOCUS16208</name>
</gene>
<accession>A0A814PL97</accession>
<dbReference type="EMBL" id="CAJNOU010000879">
    <property type="protein sequence ID" value="CAF1107515.1"/>
    <property type="molecule type" value="Genomic_DNA"/>
</dbReference>
<evidence type="ECO:0000313" key="2">
    <source>
        <dbReference type="EMBL" id="CAF3572022.1"/>
    </source>
</evidence>
<protein>
    <submittedName>
        <fullName evidence="1">Uncharacterized protein</fullName>
    </submittedName>
</protein>
<organism evidence="1 3">
    <name type="scientific">Rotaria sordida</name>
    <dbReference type="NCBI Taxonomy" id="392033"/>
    <lineage>
        <taxon>Eukaryota</taxon>
        <taxon>Metazoa</taxon>
        <taxon>Spiralia</taxon>
        <taxon>Gnathifera</taxon>
        <taxon>Rotifera</taxon>
        <taxon>Eurotatoria</taxon>
        <taxon>Bdelloidea</taxon>
        <taxon>Philodinida</taxon>
        <taxon>Philodinidae</taxon>
        <taxon>Rotaria</taxon>
    </lineage>
</organism>
<proteinExistence type="predicted"/>
<dbReference type="EMBL" id="CAJOBE010000113">
    <property type="protein sequence ID" value="CAF3572022.1"/>
    <property type="molecule type" value="Genomic_DNA"/>
</dbReference>
<reference evidence="1" key="1">
    <citation type="submission" date="2021-02" db="EMBL/GenBank/DDBJ databases">
        <authorList>
            <person name="Nowell W R."/>
        </authorList>
    </citation>
    <scope>NUCLEOTIDE SEQUENCE</scope>
</reference>
<comment type="caution">
    <text evidence="1">The sequence shown here is derived from an EMBL/GenBank/DDBJ whole genome shotgun (WGS) entry which is preliminary data.</text>
</comment>
<name>A0A814PL97_9BILA</name>
<sequence>MNTTLHASLLTTEERSKSARECSLCGSIANFACIDHCKAVLCARCTSKHRADVIQQMHELLKRLKMYQMKLANSNNISDRKSIQVSNALEQNTDNPTDSNLSVIARNSLETYFIILKEHLEKDHLLDAKTLADLDMHLNDQLDQITKKFPTLTASHNFDTNTFLLRRSRMRPQTARINLSKTITISLNIQKNFPLPFERSFSMGPHPIVVSLIDSYLETFFCQGRDNSVILLSLLSIDVYTRGSGLTWSIPLSRVLGNIKDKIFAGVWCSHIERLILVGRYYFYIFDIDRQRIRCVRKFGCGARCSSGTMPPIPRRNVTIRYRCQSTYDDCTDSRRFLASNHSGLIFYAYKSGADTYQLETHTLTYPMDSAEQEQEKQLSTYDSHNTLNDKEMKLINHLSIDGQLAAICVSYDHLAFVYRRFPRIEKSTTQLRHSLEIDHYFALYNHSLTKLADHVRLPSSIRWVTAIVSYGTEYRYLLCDPRSQQLLLYQAMDGVLNRRFHIGPVNACCLTDGRLVLWIQKAYASSPIGKLHFISTPHLEKYALVSTSFELLKKSYK</sequence>